<feature type="compositionally biased region" description="Basic and acidic residues" evidence="9">
    <location>
        <begin position="7"/>
        <end position="25"/>
    </location>
</feature>
<evidence type="ECO:0000256" key="5">
    <source>
        <dbReference type="ARBA" id="ARBA00022989"/>
    </source>
</evidence>
<dbReference type="Proteomes" id="UP000239560">
    <property type="component" value="Unassembled WGS sequence"/>
</dbReference>
<feature type="region of interest" description="Disordered" evidence="9">
    <location>
        <begin position="1"/>
        <end position="25"/>
    </location>
</feature>
<keyword evidence="4 10" id="KW-0812">Transmembrane</keyword>
<evidence type="ECO:0000256" key="4">
    <source>
        <dbReference type="ARBA" id="ARBA00022692"/>
    </source>
</evidence>
<dbReference type="InterPro" id="IPR036259">
    <property type="entry name" value="MFS_trans_sf"/>
</dbReference>
<comment type="similarity">
    <text evidence="2 8">Belongs to the major facilitator superfamily. Sugar transporter (TC 2.A.1.1) family.</text>
</comment>
<feature type="transmembrane region" description="Helical" evidence="10">
    <location>
        <begin position="192"/>
        <end position="213"/>
    </location>
</feature>
<evidence type="ECO:0000256" key="9">
    <source>
        <dbReference type="SAM" id="MobiDB-lite"/>
    </source>
</evidence>
<proteinExistence type="inferred from homology"/>
<feature type="transmembrane region" description="Helical" evidence="10">
    <location>
        <begin position="376"/>
        <end position="397"/>
    </location>
</feature>
<dbReference type="GO" id="GO:0005351">
    <property type="term" value="F:carbohydrate:proton symporter activity"/>
    <property type="evidence" value="ECO:0007669"/>
    <property type="project" value="TreeGrafter"/>
</dbReference>
<keyword evidence="3 8" id="KW-0813">Transport</keyword>
<dbReference type="PANTHER" id="PTHR48022:SF5">
    <property type="entry name" value="ALPHA-GLUCOSIDES PERMEASE MPH2-RELATED"/>
    <property type="match status" value="1"/>
</dbReference>
<evidence type="ECO:0000259" key="11">
    <source>
        <dbReference type="PROSITE" id="PS50850"/>
    </source>
</evidence>
<evidence type="ECO:0000313" key="13">
    <source>
        <dbReference type="Proteomes" id="UP000239560"/>
    </source>
</evidence>
<feature type="transmembrane region" description="Helical" evidence="10">
    <location>
        <begin position="403"/>
        <end position="428"/>
    </location>
</feature>
<comment type="subcellular location">
    <subcellularLocation>
        <location evidence="1">Membrane</location>
        <topology evidence="1">Multi-pass membrane protein</topology>
    </subcellularLocation>
</comment>
<feature type="transmembrane region" description="Helical" evidence="10">
    <location>
        <begin position="313"/>
        <end position="334"/>
    </location>
</feature>
<dbReference type="Gene3D" id="1.20.1250.20">
    <property type="entry name" value="MFS general substrate transporter like domains"/>
    <property type="match status" value="1"/>
</dbReference>
<dbReference type="InterPro" id="IPR020846">
    <property type="entry name" value="MFS_dom"/>
</dbReference>
<dbReference type="Pfam" id="PF00083">
    <property type="entry name" value="Sugar_tr"/>
    <property type="match status" value="1"/>
</dbReference>
<feature type="transmembrane region" description="Helical" evidence="10">
    <location>
        <begin position="225"/>
        <end position="244"/>
    </location>
</feature>
<feature type="transmembrane region" description="Helical" evidence="10">
    <location>
        <begin position="473"/>
        <end position="490"/>
    </location>
</feature>
<evidence type="ECO:0000256" key="2">
    <source>
        <dbReference type="ARBA" id="ARBA00010992"/>
    </source>
</evidence>
<gene>
    <name evidence="12" type="ORF">AAT19DRAFT_13485</name>
</gene>
<dbReference type="SUPFAM" id="SSF103473">
    <property type="entry name" value="MFS general substrate transporter"/>
    <property type="match status" value="1"/>
</dbReference>
<feature type="transmembrane region" description="Helical" evidence="10">
    <location>
        <begin position="101"/>
        <end position="122"/>
    </location>
</feature>
<dbReference type="EMBL" id="LCTV02000003">
    <property type="protein sequence ID" value="PRQ76463.1"/>
    <property type="molecule type" value="Genomic_DNA"/>
</dbReference>
<feature type="transmembrane region" description="Helical" evidence="10">
    <location>
        <begin position="448"/>
        <end position="467"/>
    </location>
</feature>
<comment type="caution">
    <text evidence="12">The sequence shown here is derived from an EMBL/GenBank/DDBJ whole genome shotgun (WGS) entry which is preliminary data.</text>
</comment>
<evidence type="ECO:0000256" key="3">
    <source>
        <dbReference type="ARBA" id="ARBA00022448"/>
    </source>
</evidence>
<evidence type="ECO:0000256" key="7">
    <source>
        <dbReference type="ARBA" id="ARBA00049119"/>
    </source>
</evidence>
<dbReference type="AlphaFoldDB" id="A0A2T0AEP7"/>
<feature type="transmembrane region" description="Helical" evidence="10">
    <location>
        <begin position="346"/>
        <end position="367"/>
    </location>
</feature>
<evidence type="ECO:0000256" key="8">
    <source>
        <dbReference type="RuleBase" id="RU003346"/>
    </source>
</evidence>
<sequence>MSFLTRSDSKSDTDKMEEKHVEDSSFVEEGHTAVAKAPDGGLNVRQALSVWRKGVAWSVVLSLAVMMESYNTILLNSLYAAPPFQQDYGVRLKSGKYQIPAKWQSALGSGTVAATILGVLLAAPLIDRFGYRKVMIGGLVWAFGFSWLIFLSKDLAQLLAGNMCSALPWGAFIVCAVSYAVEVVPTSLRSYLSSYVNLCFVIGHVIGAGVLRASISYNNDWTYKLPFLLICIPPLPIALALCWAPESPYWLARKGRLEDAAVAMDRLHAPHADIDSKALVAHIHETYRVEQEMRTGGSFVDLFKGSNLRRTELATIAWTSPGLVGYVVQFYQTFFFTRAGFPTDKAFALGLGSYAIAFVGGVVSWFLQARLGRRTIILFGLSAMLPIMLLVGSLDFVKSQSGHWAQAILFLVWFFFYGSTQGPIPYAVASEIPAVKLRAKTLAIARSVYYTFFISSTVLSPYMLQTWDMKGKAAYPAAGFTAFLLVWTYFRLPETKNRSFEELDIMFGLRLPARKFSSYVVTEEDRRTVGHI</sequence>
<dbReference type="PANTHER" id="PTHR48022">
    <property type="entry name" value="PLASTIDIC GLUCOSE TRANSPORTER 4"/>
    <property type="match status" value="1"/>
</dbReference>
<keyword evidence="6 10" id="KW-0472">Membrane</keyword>
<feature type="transmembrane region" description="Helical" evidence="10">
    <location>
        <begin position="55"/>
        <end position="81"/>
    </location>
</feature>
<dbReference type="PROSITE" id="PS50850">
    <property type="entry name" value="MFS"/>
    <property type="match status" value="1"/>
</dbReference>
<protein>
    <submittedName>
        <fullName evidence="12">General substrate transporter</fullName>
    </submittedName>
</protein>
<evidence type="ECO:0000256" key="10">
    <source>
        <dbReference type="SAM" id="Phobius"/>
    </source>
</evidence>
<comment type="catalytic activity">
    <reaction evidence="7">
        <text>myo-inositol(out) + H(+)(out) = myo-inositol(in) + H(+)(in)</text>
        <dbReference type="Rhea" id="RHEA:60364"/>
        <dbReference type="ChEBI" id="CHEBI:15378"/>
        <dbReference type="ChEBI" id="CHEBI:17268"/>
    </reaction>
</comment>
<dbReference type="InterPro" id="IPR005828">
    <property type="entry name" value="MFS_sugar_transport-like"/>
</dbReference>
<feature type="domain" description="Major facilitator superfamily (MFS) profile" evidence="11">
    <location>
        <begin position="57"/>
        <end position="496"/>
    </location>
</feature>
<feature type="transmembrane region" description="Helical" evidence="10">
    <location>
        <begin position="134"/>
        <end position="152"/>
    </location>
</feature>
<dbReference type="GO" id="GO:0016020">
    <property type="term" value="C:membrane"/>
    <property type="evidence" value="ECO:0007669"/>
    <property type="project" value="UniProtKB-SubCell"/>
</dbReference>
<keyword evidence="5 10" id="KW-1133">Transmembrane helix</keyword>
<evidence type="ECO:0000256" key="6">
    <source>
        <dbReference type="ARBA" id="ARBA00023136"/>
    </source>
</evidence>
<name>A0A2T0AEP7_RHOTO</name>
<organism evidence="12 13">
    <name type="scientific">Rhodotorula toruloides</name>
    <name type="common">Yeast</name>
    <name type="synonym">Rhodosporidium toruloides</name>
    <dbReference type="NCBI Taxonomy" id="5286"/>
    <lineage>
        <taxon>Eukaryota</taxon>
        <taxon>Fungi</taxon>
        <taxon>Dikarya</taxon>
        <taxon>Basidiomycota</taxon>
        <taxon>Pucciniomycotina</taxon>
        <taxon>Microbotryomycetes</taxon>
        <taxon>Sporidiobolales</taxon>
        <taxon>Sporidiobolaceae</taxon>
        <taxon>Rhodotorula</taxon>
    </lineage>
</organism>
<reference evidence="12 13" key="1">
    <citation type="journal article" date="2018" name="Elife">
        <title>Functional genomics of lipid metabolism in the oleaginous yeast Rhodosporidium toruloides.</title>
        <authorList>
            <person name="Coradetti S.T."/>
            <person name="Pinel D."/>
            <person name="Geiselman G."/>
            <person name="Ito M."/>
            <person name="Mondo S."/>
            <person name="Reilly M.C."/>
            <person name="Cheng Y.F."/>
            <person name="Bauer S."/>
            <person name="Grigoriev I."/>
            <person name="Gladden J.M."/>
            <person name="Simmons B.A."/>
            <person name="Brem R."/>
            <person name="Arkin A.P."/>
            <person name="Skerker J.M."/>
        </authorList>
    </citation>
    <scope>NUCLEOTIDE SEQUENCE [LARGE SCALE GENOMIC DNA]</scope>
    <source>
        <strain evidence="12 13">NBRC 0880</strain>
    </source>
</reference>
<accession>A0A2T0AEP7</accession>
<evidence type="ECO:0000313" key="12">
    <source>
        <dbReference type="EMBL" id="PRQ76463.1"/>
    </source>
</evidence>
<dbReference type="InterPro" id="IPR050360">
    <property type="entry name" value="MFS_Sugar_Transporters"/>
</dbReference>
<dbReference type="InterPro" id="IPR003663">
    <property type="entry name" value="Sugar/inositol_transpt"/>
</dbReference>
<dbReference type="FunFam" id="1.20.1250.20:FF:000078">
    <property type="entry name" value="MFS maltose transporter, putative"/>
    <property type="match status" value="1"/>
</dbReference>
<dbReference type="NCBIfam" id="TIGR00879">
    <property type="entry name" value="SP"/>
    <property type="match status" value="1"/>
</dbReference>
<feature type="transmembrane region" description="Helical" evidence="10">
    <location>
        <begin position="158"/>
        <end position="180"/>
    </location>
</feature>
<evidence type="ECO:0000256" key="1">
    <source>
        <dbReference type="ARBA" id="ARBA00004141"/>
    </source>
</evidence>
<dbReference type="OrthoDB" id="6612291at2759"/>